<dbReference type="EMBL" id="MCGH01000002">
    <property type="protein sequence ID" value="ODM06282.1"/>
    <property type="molecule type" value="Genomic_DNA"/>
</dbReference>
<dbReference type="EMBL" id="MEHA01000007">
    <property type="protein sequence ID" value="ODR52217.1"/>
    <property type="molecule type" value="Genomic_DNA"/>
</dbReference>
<evidence type="ECO:0000313" key="5">
    <source>
        <dbReference type="EMBL" id="ODM06282.1"/>
    </source>
</evidence>
<dbReference type="PROSITE" id="PS00041">
    <property type="entry name" value="HTH_ARAC_FAMILY_1"/>
    <property type="match status" value="1"/>
</dbReference>
<dbReference type="Pfam" id="PF12833">
    <property type="entry name" value="HTH_18"/>
    <property type="match status" value="1"/>
</dbReference>
<keyword evidence="2" id="KW-0238">DNA-binding</keyword>
<dbReference type="SMART" id="SM00342">
    <property type="entry name" value="HTH_ARAC"/>
    <property type="match status" value="1"/>
</dbReference>
<gene>
    <name evidence="6" type="primary">araC_1</name>
    <name evidence="5" type="synonym">araC_5</name>
    <name evidence="6" type="ORF">BEH84_00371</name>
    <name evidence="7" type="ORF">BEI59_12000</name>
    <name evidence="5" type="ORF">BEI61_02171</name>
    <name evidence="8" type="ORF">BEI63_17695</name>
</gene>
<reference evidence="8 11" key="2">
    <citation type="submission" date="2016-08" db="EMBL/GenBank/DDBJ databases">
        <title>Characterization of Isolates of Eisenbergiella tayi Derived from Blood Cultures, Using Whole Genome Sequencing.</title>
        <authorList>
            <person name="Bernier A.-M."/>
            <person name="Burdz T."/>
            <person name="Wiebe D."/>
            <person name="Bernard K."/>
        </authorList>
    </citation>
    <scope>NUCLEOTIDE SEQUENCE [LARGE SCALE GENOMIC DNA]</scope>
    <source>
        <strain evidence="8 11">NML120146</strain>
    </source>
</reference>
<proteinExistence type="predicted"/>
<dbReference type="InterPro" id="IPR037923">
    <property type="entry name" value="HTH-like"/>
</dbReference>
<dbReference type="EMBL" id="MCGI01000001">
    <property type="protein sequence ID" value="ODM12656.1"/>
    <property type="molecule type" value="Genomic_DNA"/>
</dbReference>
<dbReference type="PANTHER" id="PTHR43280:SF28">
    <property type="entry name" value="HTH-TYPE TRANSCRIPTIONAL ACTIVATOR RHAS"/>
    <property type="match status" value="1"/>
</dbReference>
<evidence type="ECO:0000256" key="2">
    <source>
        <dbReference type="ARBA" id="ARBA00023125"/>
    </source>
</evidence>
<dbReference type="InterPro" id="IPR018062">
    <property type="entry name" value="HTH_AraC-typ_CS"/>
</dbReference>
<evidence type="ECO:0000313" key="12">
    <source>
        <dbReference type="Proteomes" id="UP000095003"/>
    </source>
</evidence>
<keyword evidence="3" id="KW-0804">Transcription</keyword>
<dbReference type="SUPFAM" id="SSF51215">
    <property type="entry name" value="Regulatory protein AraC"/>
    <property type="match status" value="1"/>
</dbReference>
<organism evidence="6 12">
    <name type="scientific">Eisenbergiella tayi</name>
    <dbReference type="NCBI Taxonomy" id="1432052"/>
    <lineage>
        <taxon>Bacteria</taxon>
        <taxon>Bacillati</taxon>
        <taxon>Bacillota</taxon>
        <taxon>Clostridia</taxon>
        <taxon>Lachnospirales</taxon>
        <taxon>Lachnospiraceae</taxon>
        <taxon>Eisenbergiella</taxon>
    </lineage>
</organism>
<dbReference type="GO" id="GO:0043565">
    <property type="term" value="F:sequence-specific DNA binding"/>
    <property type="evidence" value="ECO:0007669"/>
    <property type="project" value="InterPro"/>
</dbReference>
<accession>A0A1E3AWT8</accession>
<reference evidence="9 12" key="1">
    <citation type="submission" date="2016-07" db="EMBL/GenBank/DDBJ databases">
        <title>Characterization of isolates of Eisenbergiella tayi derived from blood cultures, using whole genome sequencing.</title>
        <authorList>
            <person name="Burdz T."/>
            <person name="Wiebe D."/>
            <person name="Huynh C."/>
            <person name="Bernard K."/>
        </authorList>
    </citation>
    <scope>NUCLEOTIDE SEQUENCE [LARGE SCALE GENOMIC DNA]</scope>
    <source>
        <strain evidence="5 9">NML 110608</strain>
        <strain evidence="6 12">NML 120489</strain>
    </source>
</reference>
<evidence type="ECO:0000313" key="7">
    <source>
        <dbReference type="EMBL" id="ODR52217.1"/>
    </source>
</evidence>
<dbReference type="Proteomes" id="UP000095003">
    <property type="component" value="Unassembled WGS sequence"/>
</dbReference>
<feature type="domain" description="HTH araC/xylS-type" evidence="4">
    <location>
        <begin position="174"/>
        <end position="272"/>
    </location>
</feature>
<sequence>MEHIITFLPGQLPGEEVFGIEMTGITYPDSHYHIVRENSLIYCLEYVMEGTGVVQIGEEIYHPEKGDVYLLASGKYQDYRADPRHPWQKIWMNVRGTLCDTLVDGYGLRDVVLFKNCSIYPLFREFVQLCEKKEGSKTELAKRTSLLFHEILLNLAAHEAAGGSQEKPLPETAVHIRKYVDEHIYEKLTIRQLSEAASLSPSQLTRVFRRAYGQTPYEYILSRKVDTACLLLRNTGLTVKEIAYRLQFSDEHYFSNLFRQRTGSPPGKYKEGR</sequence>
<keyword evidence="11" id="KW-1185">Reference proteome</keyword>
<dbReference type="EMBL" id="MEHD01000025">
    <property type="protein sequence ID" value="ODR54759.1"/>
    <property type="molecule type" value="Genomic_DNA"/>
</dbReference>
<dbReference type="InterPro" id="IPR018060">
    <property type="entry name" value="HTH_AraC"/>
</dbReference>
<dbReference type="AlphaFoldDB" id="A0A1E3AWT8"/>
<dbReference type="PATRIC" id="fig|1432052.3.peg.394"/>
<dbReference type="InterPro" id="IPR003313">
    <property type="entry name" value="AraC-bd"/>
</dbReference>
<evidence type="ECO:0000313" key="11">
    <source>
        <dbReference type="Proteomes" id="UP000094869"/>
    </source>
</evidence>
<dbReference type="Pfam" id="PF02311">
    <property type="entry name" value="AraC_binding"/>
    <property type="match status" value="1"/>
</dbReference>
<dbReference type="Proteomes" id="UP000094271">
    <property type="component" value="Unassembled WGS sequence"/>
</dbReference>
<dbReference type="Proteomes" id="UP000094869">
    <property type="component" value="Unassembled WGS sequence"/>
</dbReference>
<name>A0A1E3AWT8_9FIRM</name>
<dbReference type="SUPFAM" id="SSF46689">
    <property type="entry name" value="Homeodomain-like"/>
    <property type="match status" value="2"/>
</dbReference>
<evidence type="ECO:0000256" key="3">
    <source>
        <dbReference type="ARBA" id="ARBA00023163"/>
    </source>
</evidence>
<reference evidence="7 10" key="3">
    <citation type="submission" date="2016-08" db="EMBL/GenBank/DDBJ databases">
        <authorList>
            <person name="Seilhamer J.J."/>
        </authorList>
    </citation>
    <scope>NUCLEOTIDE SEQUENCE [LARGE SCALE GENOMIC DNA]</scope>
    <source>
        <strain evidence="7 10">NML150140-1</strain>
    </source>
</reference>
<keyword evidence="1" id="KW-0805">Transcription regulation</keyword>
<dbReference type="Gene3D" id="1.10.10.60">
    <property type="entry name" value="Homeodomain-like"/>
    <property type="match status" value="2"/>
</dbReference>
<protein>
    <submittedName>
        <fullName evidence="6">Arabinose operon regulatory protein</fullName>
    </submittedName>
</protein>
<dbReference type="GeneID" id="93298956"/>
<dbReference type="PANTHER" id="PTHR43280">
    <property type="entry name" value="ARAC-FAMILY TRANSCRIPTIONAL REGULATOR"/>
    <property type="match status" value="1"/>
</dbReference>
<dbReference type="RefSeq" id="WP_009255847.1">
    <property type="nucleotide sequence ID" value="NZ_CABMHK010000161.1"/>
</dbReference>
<evidence type="ECO:0000259" key="4">
    <source>
        <dbReference type="PROSITE" id="PS01124"/>
    </source>
</evidence>
<dbReference type="PROSITE" id="PS01124">
    <property type="entry name" value="HTH_ARAC_FAMILY_2"/>
    <property type="match status" value="1"/>
</dbReference>
<dbReference type="Gene3D" id="2.60.120.280">
    <property type="entry name" value="Regulatory protein AraC"/>
    <property type="match status" value="1"/>
</dbReference>
<evidence type="ECO:0000313" key="10">
    <source>
        <dbReference type="Proteomes" id="UP000094271"/>
    </source>
</evidence>
<evidence type="ECO:0000313" key="6">
    <source>
        <dbReference type="EMBL" id="ODM12656.1"/>
    </source>
</evidence>
<evidence type="ECO:0000313" key="8">
    <source>
        <dbReference type="EMBL" id="ODR54759.1"/>
    </source>
</evidence>
<dbReference type="InterPro" id="IPR009057">
    <property type="entry name" value="Homeodomain-like_sf"/>
</dbReference>
<dbReference type="Proteomes" id="UP000094067">
    <property type="component" value="Unassembled WGS sequence"/>
</dbReference>
<comment type="caution">
    <text evidence="6">The sequence shown here is derived from an EMBL/GenBank/DDBJ whole genome shotgun (WGS) entry which is preliminary data.</text>
</comment>
<evidence type="ECO:0000313" key="9">
    <source>
        <dbReference type="Proteomes" id="UP000094067"/>
    </source>
</evidence>
<dbReference type="GO" id="GO:0003700">
    <property type="term" value="F:DNA-binding transcription factor activity"/>
    <property type="evidence" value="ECO:0007669"/>
    <property type="project" value="InterPro"/>
</dbReference>
<evidence type="ECO:0000256" key="1">
    <source>
        <dbReference type="ARBA" id="ARBA00023015"/>
    </source>
</evidence>